<sequence length="99" mass="11329">INNQGGGHRGWKCNYCNEENLRASDLNMNTHLSLICQSVLLEIKQDCLRNFPAPTKRKKTVHEIVSDSQPRIDSKFQSISVMDPGQEQLCHKALTRFFV</sequence>
<evidence type="ECO:0000313" key="1">
    <source>
        <dbReference type="EMBL" id="CAG8821669.1"/>
    </source>
</evidence>
<dbReference type="AlphaFoldDB" id="A0A9N9KBI1"/>
<keyword evidence="2" id="KW-1185">Reference proteome</keyword>
<evidence type="ECO:0000313" key="2">
    <source>
        <dbReference type="Proteomes" id="UP000789396"/>
    </source>
</evidence>
<name>A0A9N9KBI1_9GLOM</name>
<dbReference type="Proteomes" id="UP000789396">
    <property type="component" value="Unassembled WGS sequence"/>
</dbReference>
<feature type="non-terminal residue" evidence="1">
    <location>
        <position position="1"/>
    </location>
</feature>
<comment type="caution">
    <text evidence="1">The sequence shown here is derived from an EMBL/GenBank/DDBJ whole genome shotgun (WGS) entry which is preliminary data.</text>
</comment>
<accession>A0A9N9KBI1</accession>
<feature type="non-terminal residue" evidence="1">
    <location>
        <position position="99"/>
    </location>
</feature>
<proteinExistence type="predicted"/>
<dbReference type="EMBL" id="CAJVPZ010100925">
    <property type="protein sequence ID" value="CAG8821669.1"/>
    <property type="molecule type" value="Genomic_DNA"/>
</dbReference>
<protein>
    <submittedName>
        <fullName evidence="1">19911_t:CDS:1</fullName>
    </submittedName>
</protein>
<reference evidence="1" key="1">
    <citation type="submission" date="2021-06" db="EMBL/GenBank/DDBJ databases">
        <authorList>
            <person name="Kallberg Y."/>
            <person name="Tangrot J."/>
            <person name="Rosling A."/>
        </authorList>
    </citation>
    <scope>NUCLEOTIDE SEQUENCE</scope>
    <source>
        <strain evidence="1">IN212</strain>
    </source>
</reference>
<organism evidence="1 2">
    <name type="scientific">Racocetra fulgida</name>
    <dbReference type="NCBI Taxonomy" id="60492"/>
    <lineage>
        <taxon>Eukaryota</taxon>
        <taxon>Fungi</taxon>
        <taxon>Fungi incertae sedis</taxon>
        <taxon>Mucoromycota</taxon>
        <taxon>Glomeromycotina</taxon>
        <taxon>Glomeromycetes</taxon>
        <taxon>Diversisporales</taxon>
        <taxon>Gigasporaceae</taxon>
        <taxon>Racocetra</taxon>
    </lineage>
</organism>
<dbReference type="OrthoDB" id="2439422at2759"/>
<gene>
    <name evidence="1" type="ORF">RFULGI_LOCUS19706</name>
</gene>